<name>A0A8S1F8F7_9PELO</name>
<keyword evidence="1" id="KW-1133">Transmembrane helix</keyword>
<dbReference type="AlphaFoldDB" id="A0A8S1F8F7"/>
<keyword evidence="1" id="KW-0812">Transmembrane</keyword>
<keyword evidence="1" id="KW-0472">Membrane</keyword>
<organism evidence="2 3">
    <name type="scientific">Caenorhabditis bovis</name>
    <dbReference type="NCBI Taxonomy" id="2654633"/>
    <lineage>
        <taxon>Eukaryota</taxon>
        <taxon>Metazoa</taxon>
        <taxon>Ecdysozoa</taxon>
        <taxon>Nematoda</taxon>
        <taxon>Chromadorea</taxon>
        <taxon>Rhabditida</taxon>
        <taxon>Rhabditina</taxon>
        <taxon>Rhabditomorpha</taxon>
        <taxon>Rhabditoidea</taxon>
        <taxon>Rhabditidae</taxon>
        <taxon>Peloderinae</taxon>
        <taxon>Caenorhabditis</taxon>
    </lineage>
</organism>
<dbReference type="EMBL" id="CADEPM010000006">
    <property type="protein sequence ID" value="CAB3407197.1"/>
    <property type="molecule type" value="Genomic_DNA"/>
</dbReference>
<accession>A0A8S1F8F7</accession>
<evidence type="ECO:0000313" key="2">
    <source>
        <dbReference type="EMBL" id="CAB3407197.1"/>
    </source>
</evidence>
<dbReference type="Pfam" id="PF05912">
    <property type="entry name" value="DUF870"/>
    <property type="match status" value="1"/>
</dbReference>
<reference evidence="2 3" key="1">
    <citation type="submission" date="2020-04" db="EMBL/GenBank/DDBJ databases">
        <authorList>
            <person name="Laetsch R D."/>
            <person name="Stevens L."/>
            <person name="Kumar S."/>
            <person name="Blaxter L. M."/>
        </authorList>
    </citation>
    <scope>NUCLEOTIDE SEQUENCE [LARGE SCALE GENOMIC DNA]</scope>
</reference>
<dbReference type="Proteomes" id="UP000494206">
    <property type="component" value="Unassembled WGS sequence"/>
</dbReference>
<dbReference type="PANTHER" id="PTHR21479:SF22">
    <property type="entry name" value="PROTEIN CBG07241"/>
    <property type="match status" value="1"/>
</dbReference>
<feature type="transmembrane region" description="Helical" evidence="1">
    <location>
        <begin position="32"/>
        <end position="53"/>
    </location>
</feature>
<sequence>MESPIIDYGIELYKSEAHSYDFVKHFDMLKSFAVLVVVVNVCNAGLFTALTNFDITANLRCSILQPGDRWTFELTFWERDRGFDDDRISNTYAANVEKETISFLGKAIDDGEGYLQNFFNARYEVYAYIQHNCTETGNVKVVSYDVSNANVKSKYVKETFDLTLDNMGKQSKFTEKLNRVLKPQVVNKVIEFTP</sequence>
<dbReference type="InterPro" id="IPR008588">
    <property type="entry name" value="DUF870_CAE_spp"/>
</dbReference>
<evidence type="ECO:0000256" key="1">
    <source>
        <dbReference type="SAM" id="Phobius"/>
    </source>
</evidence>
<protein>
    <submittedName>
        <fullName evidence="2">Uncharacterized protein</fullName>
    </submittedName>
</protein>
<proteinExistence type="predicted"/>
<dbReference type="PANTHER" id="PTHR21479">
    <property type="match status" value="1"/>
</dbReference>
<keyword evidence="3" id="KW-1185">Reference proteome</keyword>
<gene>
    <name evidence="2" type="ORF">CBOVIS_LOCUS9161</name>
</gene>
<evidence type="ECO:0000313" key="3">
    <source>
        <dbReference type="Proteomes" id="UP000494206"/>
    </source>
</evidence>
<comment type="caution">
    <text evidence="2">The sequence shown here is derived from an EMBL/GenBank/DDBJ whole genome shotgun (WGS) entry which is preliminary data.</text>
</comment>